<dbReference type="GO" id="GO:0005576">
    <property type="term" value="C:extracellular region"/>
    <property type="evidence" value="ECO:0007669"/>
    <property type="project" value="UniProtKB-SubCell"/>
</dbReference>
<dbReference type="PROSITE" id="PS50093">
    <property type="entry name" value="PKD"/>
    <property type="match status" value="2"/>
</dbReference>
<dbReference type="InterPro" id="IPR052052">
    <property type="entry name" value="Polysaccharide_Lyase_9"/>
</dbReference>
<keyword evidence="3 5" id="KW-0732">Signal</keyword>
<gene>
    <name evidence="7" type="ORF">F4556_002693</name>
</gene>
<evidence type="ECO:0000256" key="5">
    <source>
        <dbReference type="SAM" id="SignalP"/>
    </source>
</evidence>
<evidence type="ECO:0000256" key="4">
    <source>
        <dbReference type="SAM" id="MobiDB-lite"/>
    </source>
</evidence>
<dbReference type="SUPFAM" id="SSF51126">
    <property type="entry name" value="Pectin lyase-like"/>
    <property type="match status" value="1"/>
</dbReference>
<dbReference type="InterPro" id="IPR000601">
    <property type="entry name" value="PKD_dom"/>
</dbReference>
<organism evidence="7 8">
    <name type="scientific">Kitasatospora gansuensis</name>
    <dbReference type="NCBI Taxonomy" id="258050"/>
    <lineage>
        <taxon>Bacteria</taxon>
        <taxon>Bacillati</taxon>
        <taxon>Actinomycetota</taxon>
        <taxon>Actinomycetes</taxon>
        <taxon>Kitasatosporales</taxon>
        <taxon>Streptomycetaceae</taxon>
        <taxon>Kitasatospora</taxon>
    </lineage>
</organism>
<evidence type="ECO:0000256" key="1">
    <source>
        <dbReference type="ARBA" id="ARBA00004613"/>
    </source>
</evidence>
<feature type="signal peptide" evidence="5">
    <location>
        <begin position="1"/>
        <end position="28"/>
    </location>
</feature>
<dbReference type="GO" id="GO:0005975">
    <property type="term" value="P:carbohydrate metabolic process"/>
    <property type="evidence" value="ECO:0007669"/>
    <property type="project" value="UniProtKB-ARBA"/>
</dbReference>
<keyword evidence="2" id="KW-0964">Secreted</keyword>
<evidence type="ECO:0000256" key="2">
    <source>
        <dbReference type="ARBA" id="ARBA00022525"/>
    </source>
</evidence>
<feature type="region of interest" description="Disordered" evidence="4">
    <location>
        <begin position="81"/>
        <end position="101"/>
    </location>
</feature>
<dbReference type="Gene3D" id="2.60.40.10">
    <property type="entry name" value="Immunoglobulins"/>
    <property type="match status" value="2"/>
</dbReference>
<dbReference type="InterPro" id="IPR011050">
    <property type="entry name" value="Pectin_lyase_fold/virulence"/>
</dbReference>
<dbReference type="SMART" id="SM00089">
    <property type="entry name" value="PKD"/>
    <property type="match status" value="2"/>
</dbReference>
<feature type="domain" description="PKD" evidence="6">
    <location>
        <begin position="416"/>
        <end position="463"/>
    </location>
</feature>
<evidence type="ECO:0000256" key="3">
    <source>
        <dbReference type="ARBA" id="ARBA00022729"/>
    </source>
</evidence>
<evidence type="ECO:0000313" key="8">
    <source>
        <dbReference type="Proteomes" id="UP000573327"/>
    </source>
</evidence>
<comment type="subcellular location">
    <subcellularLocation>
        <location evidence="1">Secreted</location>
    </subcellularLocation>
</comment>
<comment type="caution">
    <text evidence="7">The sequence shown here is derived from an EMBL/GenBank/DDBJ whole genome shotgun (WGS) entry which is preliminary data.</text>
</comment>
<dbReference type="PANTHER" id="PTHR40088:SF2">
    <property type="entry name" value="SECRETED SUGAR HYDROLASE"/>
    <property type="match status" value="1"/>
</dbReference>
<dbReference type="PANTHER" id="PTHR40088">
    <property type="entry name" value="PECTATE LYASE (EUROFUNG)"/>
    <property type="match status" value="1"/>
</dbReference>
<dbReference type="AlphaFoldDB" id="A0A7W7WHI4"/>
<feature type="region of interest" description="Disordered" evidence="4">
    <location>
        <begin position="346"/>
        <end position="370"/>
    </location>
</feature>
<dbReference type="InterPro" id="IPR035986">
    <property type="entry name" value="PKD_dom_sf"/>
</dbReference>
<dbReference type="RefSeq" id="WP_184914732.1">
    <property type="nucleotide sequence ID" value="NZ_JACHJR010000001.1"/>
</dbReference>
<dbReference type="InterPro" id="IPR022409">
    <property type="entry name" value="PKD/Chitinase_dom"/>
</dbReference>
<feature type="chain" id="PRO_5038875954" evidence="5">
    <location>
        <begin position="29"/>
        <end position="916"/>
    </location>
</feature>
<keyword evidence="8" id="KW-1185">Reference proteome</keyword>
<dbReference type="InterPro" id="IPR013783">
    <property type="entry name" value="Ig-like_fold"/>
</dbReference>
<protein>
    <submittedName>
        <fullName evidence="7">PKD repeat protein</fullName>
    </submittedName>
</protein>
<dbReference type="InterPro" id="IPR039448">
    <property type="entry name" value="Beta_helix"/>
</dbReference>
<feature type="domain" description="PKD" evidence="6">
    <location>
        <begin position="494"/>
        <end position="550"/>
    </location>
</feature>
<accession>A0A7W7WHI4</accession>
<dbReference type="Pfam" id="PF13229">
    <property type="entry name" value="Beta_helix"/>
    <property type="match status" value="1"/>
</dbReference>
<dbReference type="Proteomes" id="UP000573327">
    <property type="component" value="Unassembled WGS sequence"/>
</dbReference>
<dbReference type="EMBL" id="JACHJR010000001">
    <property type="protein sequence ID" value="MBB4947158.1"/>
    <property type="molecule type" value="Genomic_DNA"/>
</dbReference>
<name>A0A7W7WHI4_9ACTN</name>
<dbReference type="InterPro" id="IPR012334">
    <property type="entry name" value="Pectin_lyas_fold"/>
</dbReference>
<dbReference type="Gene3D" id="2.160.20.10">
    <property type="entry name" value="Single-stranded right-handed beta-helix, Pectin lyase-like"/>
    <property type="match status" value="1"/>
</dbReference>
<evidence type="ECO:0000313" key="7">
    <source>
        <dbReference type="EMBL" id="MBB4947158.1"/>
    </source>
</evidence>
<proteinExistence type="predicted"/>
<dbReference type="CDD" id="cd00146">
    <property type="entry name" value="PKD"/>
    <property type="match status" value="2"/>
</dbReference>
<dbReference type="GO" id="GO:0016837">
    <property type="term" value="F:carbon-oxygen lyase activity, acting on polysaccharides"/>
    <property type="evidence" value="ECO:0007669"/>
    <property type="project" value="TreeGrafter"/>
</dbReference>
<sequence>MRSSRVAGLAALVLSVTGGLPLALPASAAAGTLYVDNNVNCSDTGGGSQALPYCTVGAAAKAAQPGQTVRIGKGRYEEPLVPARSGTPGSPITFTGAGGSATELDNGGPAVSLVGLHDVVVSGLKLTGHQEVVAIRDSSRIGLDGLTVNGVGTAGRAGVWIGPGSAEVTLSRTRITSDSGAGVQVEGGATGVVLTTNLVSAVNARGIAVTDSPGAVVNGNSVYGSCGPGVELAGASGGAVVKNNALTLATPGDDPCKDVAPVDLAVSAASVPGTVADYNYLATGTSRPYRWAGTEYRDVAAFRAATGQGGHDLSGPRGLPTNPVEYSPLIDSADPTAPGTLATDLNGRARTDDPLVANSGTGNGFHDRGAVERQDPFTFDVDVQRSFTGDSNTDITISDWSSSPWTPGAAVDSSVDFGDGSARVSPIPAQLTHTYPRFGSYTVTATATNALGVARTVVKQVTVAEPVLKPSLTVSRQDDLPLDTDPLRVKAIAGAETSRPVTGYSYDFGDGTPAGADASHRYAKPGSYTVTVTATDTKGRTAKASSPITVGGSYQQLYRPSRLLDSRTGGQPVRSGQILSIDVTSNVAAPEDGQVTAVLLNLTATDASGNGFVTAYPGGSARPTVSSLNYATGQTVANSVVVPVGPDGTVQIYNGGPAVALLADITGYWTVRPNGPANNLTSAQQTRVLDSRTGVGVPKNRIGGALAPVTFQVRDTAGLPPEANAVVLNVTATESAGPGYLTANTASDPATSSLNYAAGQTVANQVTLPIAPDGTVTLYNVGSSLHLVADVQGFYSTAHGAPYVATAPTRLLDTREGGRTISPAGSVRVKVAGVAGAPAGVRSVLVNLTVTGPTTGGYLTAYAGGTPRPNTSAVNFTPGATVPNLVLVPVSADGYIEVYSSAARADVVVDLQGYTA</sequence>
<reference evidence="7 8" key="1">
    <citation type="submission" date="2020-08" db="EMBL/GenBank/DDBJ databases">
        <title>Sequencing the genomes of 1000 actinobacteria strains.</title>
        <authorList>
            <person name="Klenk H.-P."/>
        </authorList>
    </citation>
    <scope>NUCLEOTIDE SEQUENCE [LARGE SCALE GENOMIC DNA]</scope>
    <source>
        <strain evidence="7 8">DSM 44786</strain>
    </source>
</reference>
<dbReference type="Pfam" id="PF18911">
    <property type="entry name" value="PKD_4"/>
    <property type="match status" value="1"/>
</dbReference>
<dbReference type="Pfam" id="PF00801">
    <property type="entry name" value="PKD"/>
    <property type="match status" value="1"/>
</dbReference>
<dbReference type="SUPFAM" id="SSF49299">
    <property type="entry name" value="PKD domain"/>
    <property type="match status" value="2"/>
</dbReference>
<evidence type="ECO:0000259" key="6">
    <source>
        <dbReference type="PROSITE" id="PS50093"/>
    </source>
</evidence>